<dbReference type="Proteomes" id="UP000053902">
    <property type="component" value="Unassembled WGS sequence"/>
</dbReference>
<organism evidence="1 2">
    <name type="scientific">Pseudomonas saudiphocaensis</name>
    <dbReference type="NCBI Taxonomy" id="1499686"/>
    <lineage>
        <taxon>Bacteria</taxon>
        <taxon>Pseudomonadati</taxon>
        <taxon>Pseudomonadota</taxon>
        <taxon>Gammaproteobacteria</taxon>
        <taxon>Pseudomonadales</taxon>
        <taxon>Pseudomonadaceae</taxon>
        <taxon>Pseudomonas</taxon>
    </lineage>
</organism>
<keyword evidence="2" id="KW-1185">Reference proteome</keyword>
<evidence type="ECO:0000313" key="1">
    <source>
        <dbReference type="EMBL" id="CDZ95565.1"/>
    </source>
</evidence>
<sequence>MNAPTLALQLISAPAHFAQRPQISTLLPARPGIVPPCIRQPQARSPYGTA</sequence>
<reference evidence="1 2" key="1">
    <citation type="submission" date="2014-07" db="EMBL/GenBank/DDBJ databases">
        <authorList>
            <person name="Urmite Genomes Urmite Genomes"/>
        </authorList>
    </citation>
    <scope>NUCLEOTIDE SEQUENCE [LARGE SCALE GENOMIC DNA]</scope>
    <source>
        <strain evidence="1 2">20_BN</strain>
    </source>
</reference>
<proteinExistence type="predicted"/>
<dbReference type="HOGENOM" id="CLU_3121767_0_0_6"/>
<evidence type="ECO:0000313" key="2">
    <source>
        <dbReference type="Proteomes" id="UP000053902"/>
    </source>
</evidence>
<name>A0A078LWD4_9PSED</name>
<gene>
    <name evidence="1" type="ORF">BN1079_02900</name>
</gene>
<protein>
    <submittedName>
        <fullName evidence="1">Uncharacterized protein</fullName>
    </submittedName>
</protein>
<dbReference type="AlphaFoldDB" id="A0A078LWD4"/>
<accession>A0A078LWD4</accession>
<dbReference type="EMBL" id="CCSF01000001">
    <property type="protein sequence ID" value="CDZ95565.1"/>
    <property type="molecule type" value="Genomic_DNA"/>
</dbReference>